<feature type="transmembrane region" description="Helical" evidence="1">
    <location>
        <begin position="12"/>
        <end position="30"/>
    </location>
</feature>
<dbReference type="PANTHER" id="PTHR43031:SF18">
    <property type="entry name" value="RHODANESE-RELATED SULFURTRANSFERASES"/>
    <property type="match status" value="1"/>
</dbReference>
<evidence type="ECO:0000256" key="1">
    <source>
        <dbReference type="SAM" id="Phobius"/>
    </source>
</evidence>
<accession>D0KX39</accession>
<sequence>MQEYIDFLMRHWALSLAAVVLIVLLLGNEMTRGMKKFRDMTAAEFARLIGRENVLLIDVRETDEFRGEHIKGARHIALGTVASKLSEFEKHKADQILLYCRSGNRSASAANMFVKAGFTQVAHLAGGITAWKAEKFPVVRK</sequence>
<dbReference type="STRING" id="555778.Hneap_2349"/>
<dbReference type="PANTHER" id="PTHR43031">
    <property type="entry name" value="FAD-DEPENDENT OXIDOREDUCTASE"/>
    <property type="match status" value="1"/>
</dbReference>
<feature type="domain" description="Rhodanese" evidence="2">
    <location>
        <begin position="50"/>
        <end position="140"/>
    </location>
</feature>
<dbReference type="AlphaFoldDB" id="D0KX39"/>
<evidence type="ECO:0000313" key="3">
    <source>
        <dbReference type="EMBL" id="ACX97159.1"/>
    </source>
</evidence>
<dbReference type="Gene3D" id="3.40.250.10">
    <property type="entry name" value="Rhodanese-like domain"/>
    <property type="match status" value="1"/>
</dbReference>
<keyword evidence="1" id="KW-0472">Membrane</keyword>
<reference evidence="3 4" key="1">
    <citation type="submission" date="2009-10" db="EMBL/GenBank/DDBJ databases">
        <title>Complete sequence of Halothiobacillus neapolitanus c2.</title>
        <authorList>
            <consortium name="US DOE Joint Genome Institute"/>
            <person name="Lucas S."/>
            <person name="Copeland A."/>
            <person name="Lapidus A."/>
            <person name="Glavina del Rio T."/>
            <person name="Tice H."/>
            <person name="Bruce D."/>
            <person name="Goodwin L."/>
            <person name="Pitluck S."/>
            <person name="Davenport K."/>
            <person name="Brettin T."/>
            <person name="Detter J.C."/>
            <person name="Han C."/>
            <person name="Tapia R."/>
            <person name="Larimer F."/>
            <person name="Land M."/>
            <person name="Hauser L."/>
            <person name="Kyrpides N."/>
            <person name="Mikhailova N."/>
            <person name="Kerfeld C."/>
            <person name="Cannon G."/>
            <person name="Heinhort S."/>
        </authorList>
    </citation>
    <scope>NUCLEOTIDE SEQUENCE [LARGE SCALE GENOMIC DNA]</scope>
    <source>
        <strain evidence="4">ATCC 23641 / c2</strain>
    </source>
</reference>
<dbReference type="Proteomes" id="UP000009102">
    <property type="component" value="Chromosome"/>
</dbReference>
<dbReference type="Pfam" id="PF00581">
    <property type="entry name" value="Rhodanese"/>
    <property type="match status" value="1"/>
</dbReference>
<dbReference type="PROSITE" id="PS50206">
    <property type="entry name" value="RHODANESE_3"/>
    <property type="match status" value="1"/>
</dbReference>
<organism evidence="3 4">
    <name type="scientific">Halothiobacillus neapolitanus (strain ATCC 23641 / DSM 15147 / CIP 104769 / NCIMB 8539 / c2)</name>
    <name type="common">Thiobacillus neapolitanus</name>
    <dbReference type="NCBI Taxonomy" id="555778"/>
    <lineage>
        <taxon>Bacteria</taxon>
        <taxon>Pseudomonadati</taxon>
        <taxon>Pseudomonadota</taxon>
        <taxon>Gammaproteobacteria</taxon>
        <taxon>Chromatiales</taxon>
        <taxon>Halothiobacillaceae</taxon>
        <taxon>Halothiobacillus</taxon>
    </lineage>
</organism>
<proteinExistence type="predicted"/>
<keyword evidence="4" id="KW-1185">Reference proteome</keyword>
<dbReference type="EMBL" id="CP001801">
    <property type="protein sequence ID" value="ACX97159.1"/>
    <property type="molecule type" value="Genomic_DNA"/>
</dbReference>
<keyword evidence="1" id="KW-1133">Transmembrane helix</keyword>
<dbReference type="HOGENOM" id="CLU_089574_1_5_6"/>
<dbReference type="SUPFAM" id="SSF52821">
    <property type="entry name" value="Rhodanese/Cell cycle control phosphatase"/>
    <property type="match status" value="1"/>
</dbReference>
<evidence type="ECO:0000313" key="4">
    <source>
        <dbReference type="Proteomes" id="UP000009102"/>
    </source>
</evidence>
<dbReference type="InterPro" id="IPR036873">
    <property type="entry name" value="Rhodanese-like_dom_sf"/>
</dbReference>
<dbReference type="InterPro" id="IPR050229">
    <property type="entry name" value="GlpE_sulfurtransferase"/>
</dbReference>
<protein>
    <submittedName>
        <fullName evidence="3">Rhodanese domain protein</fullName>
    </submittedName>
</protein>
<keyword evidence="1" id="KW-0812">Transmembrane</keyword>
<dbReference type="SMART" id="SM00450">
    <property type="entry name" value="RHOD"/>
    <property type="match status" value="1"/>
</dbReference>
<evidence type="ECO:0000259" key="2">
    <source>
        <dbReference type="PROSITE" id="PS50206"/>
    </source>
</evidence>
<dbReference type="KEGG" id="hna:Hneap_2349"/>
<dbReference type="CDD" id="cd00158">
    <property type="entry name" value="RHOD"/>
    <property type="match status" value="1"/>
</dbReference>
<gene>
    <name evidence="3" type="ordered locus">Hneap_2349</name>
</gene>
<name>D0KX39_HALNC</name>
<dbReference type="InterPro" id="IPR001763">
    <property type="entry name" value="Rhodanese-like_dom"/>
</dbReference>
<dbReference type="eggNOG" id="COG0607">
    <property type="taxonomic scope" value="Bacteria"/>
</dbReference>